<sequence>MDNPKRQGSPSGASSPKRRKGSRDAFTGPAHGPSVSPPVSVFVSLRSRTKGQHNDPPPDNRFFQFQRSIFGETERMGNQIEAEHSEGPEPSSTSDETSVDSPTSYVTLCNREVLVINLSSNYDESSESDQEEMRHLSPASDHPWRQELEEYGWLELMSAWAVKGDTEVAECEAKLIRRSQIHPKFWTAMEEPDKTTSDLAFDLFDRFGRLDPQFYEHPTKKGTGVWNTELDTGDILLIEHIDVRPGNCLQTIGTKLVREIMEKTRVKSKKFFVLVYPRWYWRFFQGELEAGNAAEPTKEEEEQNRLDTETEEKLFRLLGFRRVGTSGWLAFSTDPQHGSKRIGISEDWNEPPFPRPEISTIYYNLTLPHMSDDVCLQRLRKNLHFRLESNPSVVIDWMGNTVLHFVAMKAWARSVAYIVRQWPQLKLMRNREGFTPVEGLQMSTMEKWRTRMMEDPEGFKQVVLSDNFSGFTESQITSVAALKGIKVCNLSSISKKTIFNISSTTEEQHQHGPAPDIILQTLRLKYGCTCGECISGFLSPRMQIALLRQAELHRDMLQEVVADDPRWDDWHQIKLRNTPSWVRENLPTDKGYRYRFAKLCGYFAMCIRQKRIPDETNMLQVYEDSVKGIRQVPPMTRNYLSRGGTVAAAGTMIFDYAMSADPWAGYDSPCELFEEGDDATLDCTKECRNDREFGFVARMCGLSGFEGWQ</sequence>
<comment type="caution">
    <text evidence="1">The sequence shown here is derived from an EMBL/GenBank/DDBJ whole genome shotgun (WGS) entry which is preliminary data.</text>
</comment>
<accession>A0ACC1SCJ9</accession>
<organism evidence="1 2">
    <name type="scientific">Fusarium decemcellulare</name>
    <dbReference type="NCBI Taxonomy" id="57161"/>
    <lineage>
        <taxon>Eukaryota</taxon>
        <taxon>Fungi</taxon>
        <taxon>Dikarya</taxon>
        <taxon>Ascomycota</taxon>
        <taxon>Pezizomycotina</taxon>
        <taxon>Sordariomycetes</taxon>
        <taxon>Hypocreomycetidae</taxon>
        <taxon>Hypocreales</taxon>
        <taxon>Nectriaceae</taxon>
        <taxon>Fusarium</taxon>
        <taxon>Fusarium decemcellulare species complex</taxon>
    </lineage>
</organism>
<name>A0ACC1SCJ9_9HYPO</name>
<evidence type="ECO:0000313" key="1">
    <source>
        <dbReference type="EMBL" id="KAJ3536889.1"/>
    </source>
</evidence>
<dbReference type="Proteomes" id="UP001148629">
    <property type="component" value="Unassembled WGS sequence"/>
</dbReference>
<protein>
    <submittedName>
        <fullName evidence="1">Uncharacterized protein</fullName>
    </submittedName>
</protein>
<reference evidence="1" key="1">
    <citation type="submission" date="2022-08" db="EMBL/GenBank/DDBJ databases">
        <title>Genome Sequence of Fusarium decemcellulare.</title>
        <authorList>
            <person name="Buettner E."/>
        </authorList>
    </citation>
    <scope>NUCLEOTIDE SEQUENCE</scope>
    <source>
        <strain evidence="1">Babe19</strain>
    </source>
</reference>
<dbReference type="EMBL" id="JANRMS010000612">
    <property type="protein sequence ID" value="KAJ3536889.1"/>
    <property type="molecule type" value="Genomic_DNA"/>
</dbReference>
<evidence type="ECO:0000313" key="2">
    <source>
        <dbReference type="Proteomes" id="UP001148629"/>
    </source>
</evidence>
<gene>
    <name evidence="1" type="ORF">NM208_g6532</name>
</gene>
<proteinExistence type="predicted"/>
<keyword evidence="2" id="KW-1185">Reference proteome</keyword>